<evidence type="ECO:0000313" key="3">
    <source>
        <dbReference type="Proteomes" id="UP000823775"/>
    </source>
</evidence>
<gene>
    <name evidence="2" type="ORF">HAX54_027595</name>
</gene>
<accession>A0ABS8V2W9</accession>
<organism evidence="2 3">
    <name type="scientific">Datura stramonium</name>
    <name type="common">Jimsonweed</name>
    <name type="synonym">Common thornapple</name>
    <dbReference type="NCBI Taxonomy" id="4076"/>
    <lineage>
        <taxon>Eukaryota</taxon>
        <taxon>Viridiplantae</taxon>
        <taxon>Streptophyta</taxon>
        <taxon>Embryophyta</taxon>
        <taxon>Tracheophyta</taxon>
        <taxon>Spermatophyta</taxon>
        <taxon>Magnoliopsida</taxon>
        <taxon>eudicotyledons</taxon>
        <taxon>Gunneridae</taxon>
        <taxon>Pentapetalae</taxon>
        <taxon>asterids</taxon>
        <taxon>lamiids</taxon>
        <taxon>Solanales</taxon>
        <taxon>Solanaceae</taxon>
        <taxon>Solanoideae</taxon>
        <taxon>Datureae</taxon>
        <taxon>Datura</taxon>
    </lineage>
</organism>
<keyword evidence="3" id="KW-1185">Reference proteome</keyword>
<feature type="region of interest" description="Disordered" evidence="1">
    <location>
        <begin position="22"/>
        <end position="41"/>
    </location>
</feature>
<reference evidence="2 3" key="1">
    <citation type="journal article" date="2021" name="BMC Genomics">
        <title>Datura genome reveals duplications of psychoactive alkaloid biosynthetic genes and high mutation rate following tissue culture.</title>
        <authorList>
            <person name="Rajewski A."/>
            <person name="Carter-House D."/>
            <person name="Stajich J."/>
            <person name="Litt A."/>
        </authorList>
    </citation>
    <scope>NUCLEOTIDE SEQUENCE [LARGE SCALE GENOMIC DNA]</scope>
    <source>
        <strain evidence="2">AR-01</strain>
    </source>
</reference>
<name>A0ABS8V2W9_DATST</name>
<proteinExistence type="predicted"/>
<comment type="caution">
    <text evidence="2">The sequence shown here is derived from an EMBL/GenBank/DDBJ whole genome shotgun (WGS) entry which is preliminary data.</text>
</comment>
<dbReference type="EMBL" id="JACEIK010003356">
    <property type="protein sequence ID" value="MCD9641418.1"/>
    <property type="molecule type" value="Genomic_DNA"/>
</dbReference>
<protein>
    <submittedName>
        <fullName evidence="2">Uncharacterized protein</fullName>
    </submittedName>
</protein>
<sequence>MASYADKGKEVAVASKGLKSLKKGVTSSKSDQKAPPARRYRAKTVEKHGIKWFNSKKIRQVCLENWIDEGHLALKFSTIHDTVRELGLG</sequence>
<evidence type="ECO:0000256" key="1">
    <source>
        <dbReference type="SAM" id="MobiDB-lite"/>
    </source>
</evidence>
<dbReference type="Proteomes" id="UP000823775">
    <property type="component" value="Unassembled WGS sequence"/>
</dbReference>
<feature type="non-terminal residue" evidence="2">
    <location>
        <position position="89"/>
    </location>
</feature>
<evidence type="ECO:0000313" key="2">
    <source>
        <dbReference type="EMBL" id="MCD9641418.1"/>
    </source>
</evidence>